<keyword evidence="2" id="KW-1185">Reference proteome</keyword>
<comment type="caution">
    <text evidence="1">The sequence shown here is derived from an EMBL/GenBank/DDBJ whole genome shotgun (WGS) entry which is preliminary data.</text>
</comment>
<protein>
    <submittedName>
        <fullName evidence="1">2647_t:CDS:1</fullName>
    </submittedName>
</protein>
<dbReference type="AlphaFoldDB" id="A0A9N9EBS4"/>
<dbReference type="EMBL" id="CAJVPJ010006389">
    <property type="protein sequence ID" value="CAG8668451.1"/>
    <property type="molecule type" value="Genomic_DNA"/>
</dbReference>
<accession>A0A9N9EBS4</accession>
<reference evidence="1" key="1">
    <citation type="submission" date="2021-06" db="EMBL/GenBank/DDBJ databases">
        <authorList>
            <person name="Kallberg Y."/>
            <person name="Tangrot J."/>
            <person name="Rosling A."/>
        </authorList>
    </citation>
    <scope>NUCLEOTIDE SEQUENCE</scope>
    <source>
        <strain evidence="1">IA702</strain>
    </source>
</reference>
<evidence type="ECO:0000313" key="1">
    <source>
        <dbReference type="EMBL" id="CAG8668451.1"/>
    </source>
</evidence>
<dbReference type="Proteomes" id="UP000789572">
    <property type="component" value="Unassembled WGS sequence"/>
</dbReference>
<gene>
    <name evidence="1" type="ORF">POCULU_LOCUS10830</name>
</gene>
<proteinExistence type="predicted"/>
<name>A0A9N9EBS4_9GLOM</name>
<evidence type="ECO:0000313" key="2">
    <source>
        <dbReference type="Proteomes" id="UP000789572"/>
    </source>
</evidence>
<sequence length="56" mass="6299">MGSVREEIWTYGVVKITYTLVISRSRSSQNVVKWLLNSLLELARRSSDLSTGVGNQ</sequence>
<feature type="non-terminal residue" evidence="1">
    <location>
        <position position="56"/>
    </location>
</feature>
<organism evidence="1 2">
    <name type="scientific">Paraglomus occultum</name>
    <dbReference type="NCBI Taxonomy" id="144539"/>
    <lineage>
        <taxon>Eukaryota</taxon>
        <taxon>Fungi</taxon>
        <taxon>Fungi incertae sedis</taxon>
        <taxon>Mucoromycota</taxon>
        <taxon>Glomeromycotina</taxon>
        <taxon>Glomeromycetes</taxon>
        <taxon>Paraglomerales</taxon>
        <taxon>Paraglomeraceae</taxon>
        <taxon>Paraglomus</taxon>
    </lineage>
</organism>